<evidence type="ECO:0000313" key="8">
    <source>
        <dbReference type="EMBL" id="CAE7299535.1"/>
    </source>
</evidence>
<feature type="transmembrane region" description="Helical" evidence="7">
    <location>
        <begin position="48"/>
        <end position="71"/>
    </location>
</feature>
<dbReference type="GO" id="GO:0015267">
    <property type="term" value="F:channel activity"/>
    <property type="evidence" value="ECO:0007669"/>
    <property type="project" value="InterPro"/>
</dbReference>
<sequence>MTIADTPLPVRCAAEFIGAFLPFLTVGFNVLSGAAVLGGVSLATTLTVLTYALAGLSGANFSPAVTLALYMSKRFGGPGLDTSVAVTYALVQLGAGICCGFCFVNIFADSFRLGPGAGFSWMDACFCEFMYSLLVCFVVLNTTAARAYSAEGNEFYGVAIGAMALAASYAAGPVSGGLINPAVTIGVDLAGAGVGFGKSLVYAVFQLLGAAMASFLFRLVRPADFDEPETLRTRLISEIIGTFALVVTVGLSVLAKTPMAVVSIGGCLASMVYALGDVSGAHFNPAVTVAVLLSGHDAEMTPKRAVHYMLSQLLSCILAGWCFCLLYSGNSFVLGPGPGFSLAAAAVAEMFFTALLAFVVLGVAVSPKTKGSQLFGLAIGGACEGSLSILLGKVLGGGVYRMDIYQDGIALLRHYEEADLDLVLEMGMSRDILELFVSNNLPCAVVGWPGTAARLAFTPPQPRSFPWPCAVSPVAVTSGRVLVQTPPSSSTGEVDSPVPGCLTPSRQVVCTVARQITPSPVGAVSFVAPRGPLVTQGVGMASAASTQSQSPGSSKARTEEVPTFAPAWNRSPGSSSTHSPVQARNTSGIVSLDGGSQPPLDTEVSHSKVSDVFRNKRAKDAVAAQRPSPLRSHNQQAEMELESEEAKTEMRPHLYHNYPTLGIYTG</sequence>
<comment type="caution">
    <text evidence="8">The sequence shown here is derived from an EMBL/GenBank/DDBJ whole genome shotgun (WGS) entry which is preliminary data.</text>
</comment>
<comment type="subcellular location">
    <subcellularLocation>
        <location evidence="1">Membrane</location>
        <topology evidence="1">Multi-pass membrane protein</topology>
    </subcellularLocation>
</comment>
<evidence type="ECO:0000256" key="3">
    <source>
        <dbReference type="ARBA" id="ARBA00022692"/>
    </source>
</evidence>
<keyword evidence="4 7" id="KW-1133">Transmembrane helix</keyword>
<feature type="transmembrane region" description="Helical" evidence="7">
    <location>
        <begin position="305"/>
        <end position="328"/>
    </location>
</feature>
<dbReference type="InterPro" id="IPR034294">
    <property type="entry name" value="Aquaporin_transptr"/>
</dbReference>
<dbReference type="Proteomes" id="UP000649617">
    <property type="component" value="Unassembled WGS sequence"/>
</dbReference>
<proteinExistence type="predicted"/>
<dbReference type="PROSITE" id="PS00221">
    <property type="entry name" value="MIP"/>
    <property type="match status" value="1"/>
</dbReference>
<keyword evidence="3 7" id="KW-0812">Transmembrane</keyword>
<feature type="transmembrane region" description="Helical" evidence="7">
    <location>
        <begin position="155"/>
        <end position="179"/>
    </location>
</feature>
<name>A0A812NC00_SYMPI</name>
<evidence type="ECO:0000313" key="9">
    <source>
        <dbReference type="Proteomes" id="UP000649617"/>
    </source>
</evidence>
<gene>
    <name evidence="8" type="primary">NIP1-1</name>
    <name evidence="8" type="ORF">SPIL2461_LOCUS6765</name>
</gene>
<evidence type="ECO:0000256" key="2">
    <source>
        <dbReference type="ARBA" id="ARBA00022448"/>
    </source>
</evidence>
<keyword evidence="9" id="KW-1185">Reference proteome</keyword>
<dbReference type="AlphaFoldDB" id="A0A812NC00"/>
<organism evidence="8 9">
    <name type="scientific">Symbiodinium pilosum</name>
    <name type="common">Dinoflagellate</name>
    <dbReference type="NCBI Taxonomy" id="2952"/>
    <lineage>
        <taxon>Eukaryota</taxon>
        <taxon>Sar</taxon>
        <taxon>Alveolata</taxon>
        <taxon>Dinophyceae</taxon>
        <taxon>Suessiales</taxon>
        <taxon>Symbiodiniaceae</taxon>
        <taxon>Symbiodinium</taxon>
    </lineage>
</organism>
<evidence type="ECO:0000256" key="1">
    <source>
        <dbReference type="ARBA" id="ARBA00004141"/>
    </source>
</evidence>
<evidence type="ECO:0000256" key="7">
    <source>
        <dbReference type="SAM" id="Phobius"/>
    </source>
</evidence>
<feature type="compositionally biased region" description="Polar residues" evidence="6">
    <location>
        <begin position="571"/>
        <end position="589"/>
    </location>
</feature>
<accession>A0A812NC00</accession>
<reference evidence="8" key="1">
    <citation type="submission" date="2021-02" db="EMBL/GenBank/DDBJ databases">
        <authorList>
            <person name="Dougan E. K."/>
            <person name="Rhodes N."/>
            <person name="Thang M."/>
            <person name="Chan C."/>
        </authorList>
    </citation>
    <scope>NUCLEOTIDE SEQUENCE</scope>
</reference>
<feature type="transmembrane region" description="Helical" evidence="7">
    <location>
        <begin position="199"/>
        <end position="220"/>
    </location>
</feature>
<feature type="region of interest" description="Disordered" evidence="6">
    <location>
        <begin position="539"/>
        <end position="610"/>
    </location>
</feature>
<dbReference type="Pfam" id="PF00230">
    <property type="entry name" value="MIP"/>
    <property type="match status" value="2"/>
</dbReference>
<feature type="transmembrane region" description="Helical" evidence="7">
    <location>
        <begin position="83"/>
        <end position="107"/>
    </location>
</feature>
<dbReference type="Gene3D" id="1.20.1080.10">
    <property type="entry name" value="Glycerol uptake facilitator protein"/>
    <property type="match status" value="2"/>
</dbReference>
<evidence type="ECO:0000256" key="4">
    <source>
        <dbReference type="ARBA" id="ARBA00022989"/>
    </source>
</evidence>
<dbReference type="PANTHER" id="PTHR45724">
    <property type="entry name" value="AQUAPORIN NIP2-1"/>
    <property type="match status" value="1"/>
</dbReference>
<dbReference type="PRINTS" id="PR00783">
    <property type="entry name" value="MINTRINSICP"/>
</dbReference>
<dbReference type="InterPro" id="IPR023271">
    <property type="entry name" value="Aquaporin-like"/>
</dbReference>
<feature type="transmembrane region" description="Helical" evidence="7">
    <location>
        <begin position="119"/>
        <end position="143"/>
    </location>
</feature>
<evidence type="ECO:0000256" key="6">
    <source>
        <dbReference type="SAM" id="MobiDB-lite"/>
    </source>
</evidence>
<dbReference type="InterPro" id="IPR000425">
    <property type="entry name" value="MIP"/>
</dbReference>
<dbReference type="InterPro" id="IPR022357">
    <property type="entry name" value="MIP_CS"/>
</dbReference>
<dbReference type="PANTHER" id="PTHR45724:SF13">
    <property type="entry name" value="AQUAPORIN NIP1-1-RELATED"/>
    <property type="match status" value="1"/>
</dbReference>
<feature type="compositionally biased region" description="Polar residues" evidence="6">
    <location>
        <begin position="543"/>
        <end position="555"/>
    </location>
</feature>
<evidence type="ECO:0000256" key="5">
    <source>
        <dbReference type="ARBA" id="ARBA00023136"/>
    </source>
</evidence>
<keyword evidence="5 7" id="KW-0472">Membrane</keyword>
<dbReference type="GO" id="GO:0016020">
    <property type="term" value="C:membrane"/>
    <property type="evidence" value="ECO:0007669"/>
    <property type="project" value="UniProtKB-SubCell"/>
</dbReference>
<dbReference type="OrthoDB" id="3222at2759"/>
<feature type="transmembrane region" description="Helical" evidence="7">
    <location>
        <begin position="235"/>
        <end position="254"/>
    </location>
</feature>
<feature type="transmembrane region" description="Helical" evidence="7">
    <location>
        <begin position="12"/>
        <end position="36"/>
    </location>
</feature>
<protein>
    <submittedName>
        <fullName evidence="8">NIP1-1 protein</fullName>
    </submittedName>
</protein>
<keyword evidence="2" id="KW-0813">Transport</keyword>
<feature type="transmembrane region" description="Helical" evidence="7">
    <location>
        <begin position="340"/>
        <end position="365"/>
    </location>
</feature>
<dbReference type="SUPFAM" id="SSF81338">
    <property type="entry name" value="Aquaporin-like"/>
    <property type="match status" value="2"/>
</dbReference>
<dbReference type="EMBL" id="CAJNIZ010010380">
    <property type="protein sequence ID" value="CAE7299535.1"/>
    <property type="molecule type" value="Genomic_DNA"/>
</dbReference>